<dbReference type="EMBL" id="CP003008">
    <property type="protein sequence ID" value="AEO62126.1"/>
    <property type="molecule type" value="Genomic_DNA"/>
</dbReference>
<dbReference type="HOGENOM" id="CLU_156724_0_0_1"/>
<evidence type="ECO:0000313" key="4">
    <source>
        <dbReference type="Proteomes" id="UP000007322"/>
    </source>
</evidence>
<feature type="region of interest" description="Disordered" evidence="1">
    <location>
        <begin position="39"/>
        <end position="59"/>
    </location>
</feature>
<dbReference type="RefSeq" id="XP_003667371.1">
    <property type="nucleotide sequence ID" value="XM_003667323.1"/>
</dbReference>
<keyword evidence="2" id="KW-0732">Signal</keyword>
<dbReference type="InParanoid" id="G2QNV0"/>
<organism evidence="3 4">
    <name type="scientific">Thermothelomyces thermophilus (strain ATCC 42464 / BCRC 31852 / DSM 1799)</name>
    <name type="common">Sporotrichum thermophile</name>
    <dbReference type="NCBI Taxonomy" id="573729"/>
    <lineage>
        <taxon>Eukaryota</taxon>
        <taxon>Fungi</taxon>
        <taxon>Dikarya</taxon>
        <taxon>Ascomycota</taxon>
        <taxon>Pezizomycotina</taxon>
        <taxon>Sordariomycetes</taxon>
        <taxon>Sordariomycetidae</taxon>
        <taxon>Sordariales</taxon>
        <taxon>Chaetomiaceae</taxon>
        <taxon>Thermothelomyces</taxon>
    </lineage>
</organism>
<feature type="signal peptide" evidence="2">
    <location>
        <begin position="1"/>
        <end position="17"/>
    </location>
</feature>
<feature type="chain" id="PRO_5003435809" evidence="2">
    <location>
        <begin position="18"/>
        <end position="124"/>
    </location>
</feature>
<dbReference type="OrthoDB" id="5394791at2759"/>
<dbReference type="eggNOG" id="ENOG502STSG">
    <property type="taxonomic scope" value="Eukaryota"/>
</dbReference>
<name>G2QNV0_THET4</name>
<accession>G2QNV0</accession>
<dbReference type="VEuPathDB" id="FungiDB:MYCTH_2113983"/>
<evidence type="ECO:0000313" key="3">
    <source>
        <dbReference type="EMBL" id="AEO62126.1"/>
    </source>
</evidence>
<dbReference type="KEGG" id="mtm:MYCTH_2113983"/>
<dbReference type="AlphaFoldDB" id="G2QNV0"/>
<gene>
    <name evidence="3" type="ORF">MYCTH_2113983</name>
</gene>
<sequence length="124" mass="12849">MRLTLALALLTATLGLASPASEQEPPQVPAFAPVPVAAEARDDVSESESGSGPTKRACSHNGCRCLKGAPQGQYCGNCVKVATGEWVITRKRNLHHVYECSPGGDCCDYGAAGDYGTSHARCGA</sequence>
<evidence type="ECO:0000256" key="2">
    <source>
        <dbReference type="SAM" id="SignalP"/>
    </source>
</evidence>
<dbReference type="OMA" id="KRACSYN"/>
<dbReference type="GeneID" id="11510078"/>
<proteinExistence type="predicted"/>
<keyword evidence="4" id="KW-1185">Reference proteome</keyword>
<protein>
    <submittedName>
        <fullName evidence="3">Uncharacterized protein</fullName>
    </submittedName>
</protein>
<dbReference type="Proteomes" id="UP000007322">
    <property type="component" value="Chromosome 7"/>
</dbReference>
<evidence type="ECO:0000256" key="1">
    <source>
        <dbReference type="SAM" id="MobiDB-lite"/>
    </source>
</evidence>
<reference evidence="3 4" key="1">
    <citation type="journal article" date="2011" name="Nat. Biotechnol.">
        <title>Comparative genomic analysis of the thermophilic biomass-degrading fungi Myceliophthora thermophila and Thielavia terrestris.</title>
        <authorList>
            <person name="Berka R.M."/>
            <person name="Grigoriev I.V."/>
            <person name="Otillar R."/>
            <person name="Salamov A."/>
            <person name="Grimwood J."/>
            <person name="Reid I."/>
            <person name="Ishmael N."/>
            <person name="John T."/>
            <person name="Darmond C."/>
            <person name="Moisan M.-C."/>
            <person name="Henrissat B."/>
            <person name="Coutinho P.M."/>
            <person name="Lombard V."/>
            <person name="Natvig D.O."/>
            <person name="Lindquist E."/>
            <person name="Schmutz J."/>
            <person name="Lucas S."/>
            <person name="Harris P."/>
            <person name="Powlowski J."/>
            <person name="Bellemare A."/>
            <person name="Taylor D."/>
            <person name="Butler G."/>
            <person name="de Vries R.P."/>
            <person name="Allijn I.E."/>
            <person name="van den Brink J."/>
            <person name="Ushinsky S."/>
            <person name="Storms R."/>
            <person name="Powell A.J."/>
            <person name="Paulsen I.T."/>
            <person name="Elbourne L.D.H."/>
            <person name="Baker S.E."/>
            <person name="Magnuson J."/>
            <person name="LaBoissiere S."/>
            <person name="Clutterbuck A.J."/>
            <person name="Martinez D."/>
            <person name="Wogulis M."/>
            <person name="de Leon A.L."/>
            <person name="Rey M.W."/>
            <person name="Tsang A."/>
        </authorList>
    </citation>
    <scope>NUCLEOTIDE SEQUENCE [LARGE SCALE GENOMIC DNA]</scope>
    <source>
        <strain evidence="4">ATCC 42464 / BCRC 31852 / DSM 1799</strain>
    </source>
</reference>